<name>I2CQT3_NANGC</name>
<evidence type="ECO:0000256" key="4">
    <source>
        <dbReference type="ARBA" id="ARBA00023157"/>
    </source>
</evidence>
<evidence type="ECO:0000256" key="5">
    <source>
        <dbReference type="ARBA" id="ARBA00023235"/>
    </source>
</evidence>
<organism evidence="8">
    <name type="scientific">Nannochloropsis gaditana (strain CCMP526)</name>
    <name type="common">Green microalga</name>
    <name type="synonym">Microchloropsis gaditana</name>
    <dbReference type="NCBI Taxonomy" id="1093141"/>
    <lineage>
        <taxon>Eukaryota</taxon>
        <taxon>Sar</taxon>
        <taxon>Stramenopiles</taxon>
        <taxon>Ochrophyta</taxon>
        <taxon>Eustigmatophyceae</taxon>
        <taxon>Eustigmatales</taxon>
        <taxon>Monodopsidaceae</taxon>
        <taxon>Nannochloropsis</taxon>
    </lineage>
</organism>
<dbReference type="PANTHER" id="PTHR45815">
    <property type="entry name" value="PROTEIN DISULFIDE-ISOMERASE A6"/>
    <property type="match status" value="1"/>
</dbReference>
<dbReference type="PANTHER" id="PTHR45815:SF3">
    <property type="entry name" value="PROTEIN DISULFIDE-ISOMERASE A6"/>
    <property type="match status" value="1"/>
</dbReference>
<dbReference type="GO" id="GO:0034976">
    <property type="term" value="P:response to endoplasmic reticulum stress"/>
    <property type="evidence" value="ECO:0007669"/>
    <property type="project" value="TreeGrafter"/>
</dbReference>
<gene>
    <name evidence="8" type="ORF">NGATSA_3007200</name>
</gene>
<dbReference type="GO" id="GO:0015035">
    <property type="term" value="F:protein-disulfide reductase activity"/>
    <property type="evidence" value="ECO:0007669"/>
    <property type="project" value="TreeGrafter"/>
</dbReference>
<dbReference type="AlphaFoldDB" id="I2CQT3"/>
<feature type="domain" description="PDIA6-like C-terminal thioredoxin-like" evidence="7">
    <location>
        <begin position="29"/>
        <end position="145"/>
    </location>
</feature>
<evidence type="ECO:0000256" key="1">
    <source>
        <dbReference type="ARBA" id="ARBA00001182"/>
    </source>
</evidence>
<dbReference type="Pfam" id="PF24541">
    <property type="entry name" value="Thioredox_PDIA6_C"/>
    <property type="match status" value="1"/>
</dbReference>
<evidence type="ECO:0000259" key="7">
    <source>
        <dbReference type="Pfam" id="PF24541"/>
    </source>
</evidence>
<proteinExistence type="evidence at transcript level"/>
<dbReference type="EC" id="5.3.4.1" evidence="3"/>
<accession>I2CQT3</accession>
<keyword evidence="4" id="KW-1015">Disulfide bond</keyword>
<dbReference type="InterPro" id="IPR057305">
    <property type="entry name" value="Thioredox_PDIA6_C"/>
</dbReference>
<protein>
    <recommendedName>
        <fullName evidence="3">protein disulfide-isomerase</fullName>
        <ecNumber evidence="3">5.3.4.1</ecNumber>
    </recommendedName>
</protein>
<dbReference type="GO" id="GO:0005788">
    <property type="term" value="C:endoplasmic reticulum lumen"/>
    <property type="evidence" value="ECO:0007669"/>
    <property type="project" value="UniProtKB-SubCell"/>
</dbReference>
<keyword evidence="5 8" id="KW-0413">Isomerase</keyword>
<comment type="subcellular location">
    <subcellularLocation>
        <location evidence="2">Endoplasmic reticulum lumen</location>
    </subcellularLocation>
</comment>
<keyword evidence="6" id="KW-0676">Redox-active center</keyword>
<evidence type="ECO:0000256" key="6">
    <source>
        <dbReference type="ARBA" id="ARBA00023284"/>
    </source>
</evidence>
<sequence>MRDHTTYQGPREAAGIIEYTLDWLERHGAAPEVNQLLSPETYEEECAGPVICVLAALPHLLDTGKKGREDYLAVLMEVAQKNRKAPFRLFWSEAGAQSAAEEALGLTFGFPAVAALSKDKHVFATFKGAFHAASISSFLVGLTTGKESTAPLPPGALKVVKATAWDGREPPVVEEEEFSLEDIMAEEL</sequence>
<dbReference type="GO" id="GO:0003756">
    <property type="term" value="F:protein disulfide isomerase activity"/>
    <property type="evidence" value="ECO:0007669"/>
    <property type="project" value="UniProtKB-EC"/>
</dbReference>
<reference evidence="8" key="1">
    <citation type="journal article" date="2012" name="Bioengineered">
        <title>Additional insights into the genome of the oleaginous model alga Nannochloropsis gaditana.</title>
        <authorList>
            <person name="Jinkerson R.E."/>
            <person name="Radakovits R."/>
            <person name="Posewitz M.C."/>
        </authorList>
    </citation>
    <scope>NUCLEOTIDE SEQUENCE</scope>
    <source>
        <strain evidence="8">CCMP526</strain>
    </source>
</reference>
<dbReference type="EMBL" id="JU980203">
    <property type="protein sequence ID" value="AFJ69266.1"/>
    <property type="molecule type" value="mRNA"/>
</dbReference>
<evidence type="ECO:0000256" key="2">
    <source>
        <dbReference type="ARBA" id="ARBA00004319"/>
    </source>
</evidence>
<reference evidence="8" key="2">
    <citation type="journal article" date="2012" name="Nat. Commun.">
        <title>Draft genome sequence and genetic transformation of the oleaginous alga Nannochloropis gaditana.</title>
        <authorList>
            <person name="Radakovits R."/>
            <person name="Jinkerson R.E."/>
            <person name="Fuerstenberg S.I."/>
            <person name="Tae H."/>
            <person name="Settlage R.E."/>
            <person name="Boore J.L."/>
            <person name="Posewitz M.C."/>
        </authorList>
    </citation>
    <scope>NUCLEOTIDE SEQUENCE</scope>
    <source>
        <strain evidence="8">CCMP526</strain>
    </source>
</reference>
<evidence type="ECO:0000256" key="3">
    <source>
        <dbReference type="ARBA" id="ARBA00012723"/>
    </source>
</evidence>
<comment type="catalytic activity">
    <reaction evidence="1">
        <text>Catalyzes the rearrangement of -S-S- bonds in proteins.</text>
        <dbReference type="EC" id="5.3.4.1"/>
    </reaction>
</comment>
<evidence type="ECO:0000313" key="8">
    <source>
        <dbReference type="EMBL" id="AFJ69266.1"/>
    </source>
</evidence>